<name>A0ABY2M5X9_9LEPT</name>
<protein>
    <recommendedName>
        <fullName evidence="4">Tetratricopeptide repeat protein</fullName>
    </recommendedName>
</protein>
<keyword evidence="3" id="KW-1185">Reference proteome</keyword>
<gene>
    <name evidence="2" type="ORF">EHQ46_05075</name>
</gene>
<proteinExistence type="predicted"/>
<evidence type="ECO:0008006" key="4">
    <source>
        <dbReference type="Google" id="ProtNLM"/>
    </source>
</evidence>
<dbReference type="EMBL" id="RQFU01000005">
    <property type="protein sequence ID" value="TGL24487.1"/>
    <property type="molecule type" value="Genomic_DNA"/>
</dbReference>
<dbReference type="InterPro" id="IPR019734">
    <property type="entry name" value="TPR_rpt"/>
</dbReference>
<dbReference type="RefSeq" id="WP_135633922.1">
    <property type="nucleotide sequence ID" value="NZ_RQFU01000005.1"/>
</dbReference>
<evidence type="ECO:0000313" key="3">
    <source>
        <dbReference type="Proteomes" id="UP000298200"/>
    </source>
</evidence>
<dbReference type="PROSITE" id="PS50005">
    <property type="entry name" value="TPR"/>
    <property type="match status" value="1"/>
</dbReference>
<evidence type="ECO:0000256" key="1">
    <source>
        <dbReference type="PROSITE-ProRule" id="PRU00339"/>
    </source>
</evidence>
<organism evidence="2 3">
    <name type="scientific">Leptospira yanagawae</name>
    <dbReference type="NCBI Taxonomy" id="293069"/>
    <lineage>
        <taxon>Bacteria</taxon>
        <taxon>Pseudomonadati</taxon>
        <taxon>Spirochaetota</taxon>
        <taxon>Spirochaetia</taxon>
        <taxon>Leptospirales</taxon>
        <taxon>Leptospiraceae</taxon>
        <taxon>Leptospira</taxon>
    </lineage>
</organism>
<feature type="repeat" description="TPR" evidence="1">
    <location>
        <begin position="70"/>
        <end position="103"/>
    </location>
</feature>
<comment type="caution">
    <text evidence="2">The sequence shown here is derived from an EMBL/GenBank/DDBJ whole genome shotgun (WGS) entry which is preliminary data.</text>
</comment>
<evidence type="ECO:0000313" key="2">
    <source>
        <dbReference type="EMBL" id="TGL24487.1"/>
    </source>
</evidence>
<dbReference type="Proteomes" id="UP000298200">
    <property type="component" value="Unassembled WGS sequence"/>
</dbReference>
<keyword evidence="1" id="KW-0802">TPR repeat</keyword>
<sequence>MRAFVVLIFTLSFGFCSSEPGKNPNRNPYSLDTLLFLEEVLLDVWENPSAKEDAMSRLRYVCRTKDTDDGYLCYMWGLLEFQRGNYNESYTGFRKALDKSPNDTLYKNMMRISAEKSGNLPDLKSHSYDGDVLATLSELEIGCREGKTEVYPKFQFLITRGVFTKESLKRGSFVNCFQSLETNEQIALLKEVKNANVSYRERLLADQMKTDPFTKIWDTSGYHRGDSAKEMVGATASAVTANVGEGSGVNVSGGFGSTRSQTLITDAWKKVKLASSSGNETLAKEALKQFLTEVQGNKRKGKSEAMMAEALQRAAKLLIEQDPQYVKIRSLAKEL</sequence>
<accession>A0ABY2M5X9</accession>
<reference evidence="3" key="1">
    <citation type="journal article" date="2019" name="PLoS Negl. Trop. Dis.">
        <title>Revisiting the worldwide diversity of Leptospira species in the environment.</title>
        <authorList>
            <person name="Vincent A.T."/>
            <person name="Schiettekatte O."/>
            <person name="Bourhy P."/>
            <person name="Veyrier F.J."/>
            <person name="Picardeau M."/>
        </authorList>
    </citation>
    <scope>NUCLEOTIDE SEQUENCE [LARGE SCALE GENOMIC DNA]</scope>
    <source>
        <strain evidence="3">201800272</strain>
    </source>
</reference>